<dbReference type="Proteomes" id="UP000006461">
    <property type="component" value="Chromosome"/>
</dbReference>
<dbReference type="STRING" id="477641.MODMU_3884"/>
<evidence type="ECO:0000313" key="2">
    <source>
        <dbReference type="Proteomes" id="UP000006461"/>
    </source>
</evidence>
<dbReference type="OMA" id="WHGVIAI"/>
<dbReference type="HOGENOM" id="CLU_168745_3_1_11"/>
<sequence length="82" mass="9031">MEPAILGSARRHGVADEDMLHALRNTMDSFPNQGDWNLTVAVGPARNGVTMLEIGFDLDETGRQIVVHAMNARRKYLRGGVI</sequence>
<name>I4F0X4_MODI5</name>
<accession>I4F0X4</accession>
<dbReference type="AlphaFoldDB" id="I4F0X4"/>
<dbReference type="EMBL" id="FO203431">
    <property type="protein sequence ID" value="CCH89287.1"/>
    <property type="molecule type" value="Genomic_DNA"/>
</dbReference>
<organism evidence="1 2">
    <name type="scientific">Modestobacter italicus (strain DSM 44449 / CECT 9708 / BC 501)</name>
    <dbReference type="NCBI Taxonomy" id="2732864"/>
    <lineage>
        <taxon>Bacteria</taxon>
        <taxon>Bacillati</taxon>
        <taxon>Actinomycetota</taxon>
        <taxon>Actinomycetes</taxon>
        <taxon>Geodermatophilales</taxon>
        <taxon>Geodermatophilaceae</taxon>
        <taxon>Modestobacter</taxon>
    </lineage>
</organism>
<keyword evidence="2" id="KW-1185">Reference proteome</keyword>
<protein>
    <submittedName>
        <fullName evidence="1">Uncharacterized protein</fullName>
    </submittedName>
</protein>
<gene>
    <name evidence="1" type="ordered locus">MODMU_3884</name>
</gene>
<dbReference type="KEGG" id="mmar:MODMU_3884"/>
<evidence type="ECO:0000313" key="1">
    <source>
        <dbReference type="EMBL" id="CCH89287.1"/>
    </source>
</evidence>
<reference evidence="1 2" key="1">
    <citation type="journal article" date="2012" name="J. Bacteriol.">
        <title>Genome Sequence of Radiation-Resistant Modestobacter marinus Strain BC501, a Representative Actinobacterium That Thrives on Calcareous Stone Surfaces.</title>
        <authorList>
            <person name="Normand P."/>
            <person name="Gury J."/>
            <person name="Pujic P."/>
            <person name="Chouaia B."/>
            <person name="Crotti E."/>
            <person name="Brusetti L."/>
            <person name="Daffonchio D."/>
            <person name="Vacherie B."/>
            <person name="Barbe V."/>
            <person name="Medigue C."/>
            <person name="Calteau A."/>
            <person name="Ghodhbane-Gtari F."/>
            <person name="Essoussi I."/>
            <person name="Nouioui I."/>
            <person name="Abbassi-Ghozzi I."/>
            <person name="Gtari M."/>
        </authorList>
    </citation>
    <scope>NUCLEOTIDE SEQUENCE [LARGE SCALE GENOMIC DNA]</scope>
    <source>
        <strain evidence="2">BC 501</strain>
    </source>
</reference>
<proteinExistence type="predicted"/>